<name>A0ABN9TGG8_9DINO</name>
<dbReference type="SUPFAM" id="SSF50911">
    <property type="entry name" value="Mannose 6-phosphate receptor domain"/>
    <property type="match status" value="1"/>
</dbReference>
<protein>
    <recommendedName>
        <fullName evidence="5">MRH domain-containing protein</fullName>
    </recommendedName>
</protein>
<comment type="caution">
    <text evidence="6">The sequence shown here is derived from an EMBL/GenBank/DDBJ whole genome shotgun (WGS) entry which is preliminary data.</text>
</comment>
<evidence type="ECO:0000256" key="2">
    <source>
        <dbReference type="ARBA" id="ARBA00023157"/>
    </source>
</evidence>
<feature type="region of interest" description="Disordered" evidence="4">
    <location>
        <begin position="124"/>
        <end position="174"/>
    </location>
</feature>
<evidence type="ECO:0000313" key="6">
    <source>
        <dbReference type="EMBL" id="CAK0844745.1"/>
    </source>
</evidence>
<evidence type="ECO:0000256" key="3">
    <source>
        <dbReference type="SAM" id="Coils"/>
    </source>
</evidence>
<dbReference type="Pfam" id="PF13015">
    <property type="entry name" value="PRKCSH_1"/>
    <property type="match status" value="1"/>
</dbReference>
<keyword evidence="3" id="KW-0175">Coiled coil</keyword>
<evidence type="ECO:0000256" key="4">
    <source>
        <dbReference type="SAM" id="MobiDB-lite"/>
    </source>
</evidence>
<keyword evidence="2" id="KW-1015">Disulfide bond</keyword>
<feature type="coiled-coil region" evidence="3">
    <location>
        <begin position="199"/>
        <end position="226"/>
    </location>
</feature>
<feature type="coiled-coil region" evidence="3">
    <location>
        <begin position="69"/>
        <end position="96"/>
    </location>
</feature>
<dbReference type="EMBL" id="CAUYUJ010014690">
    <property type="protein sequence ID" value="CAK0844745.1"/>
    <property type="molecule type" value="Genomic_DNA"/>
</dbReference>
<proteinExistence type="predicted"/>
<dbReference type="InterPro" id="IPR009011">
    <property type="entry name" value="Man6P_isomerase_rcpt-bd_dom_sf"/>
</dbReference>
<dbReference type="InterPro" id="IPR044865">
    <property type="entry name" value="MRH_dom"/>
</dbReference>
<dbReference type="PANTHER" id="PTHR12630">
    <property type="entry name" value="N-LINKED OLIGOSACCHARIDE PROCESSING"/>
    <property type="match status" value="1"/>
</dbReference>
<evidence type="ECO:0000256" key="1">
    <source>
        <dbReference type="ARBA" id="ARBA00022729"/>
    </source>
</evidence>
<keyword evidence="7" id="KW-1185">Reference proteome</keyword>
<reference evidence="6" key="1">
    <citation type="submission" date="2023-10" db="EMBL/GenBank/DDBJ databases">
        <authorList>
            <person name="Chen Y."/>
            <person name="Shah S."/>
            <person name="Dougan E. K."/>
            <person name="Thang M."/>
            <person name="Chan C."/>
        </authorList>
    </citation>
    <scope>NUCLEOTIDE SEQUENCE [LARGE SCALE GENOMIC DNA]</scope>
</reference>
<keyword evidence="1" id="KW-0732">Signal</keyword>
<dbReference type="PANTHER" id="PTHR12630:SF1">
    <property type="entry name" value="GLUCOSIDASE 2 SUBUNIT BETA"/>
    <property type="match status" value="1"/>
</dbReference>
<dbReference type="Proteomes" id="UP001189429">
    <property type="component" value="Unassembled WGS sequence"/>
</dbReference>
<dbReference type="InterPro" id="IPR036607">
    <property type="entry name" value="PRKCSH"/>
</dbReference>
<organism evidence="6 7">
    <name type="scientific">Prorocentrum cordatum</name>
    <dbReference type="NCBI Taxonomy" id="2364126"/>
    <lineage>
        <taxon>Eukaryota</taxon>
        <taxon>Sar</taxon>
        <taxon>Alveolata</taxon>
        <taxon>Dinophyceae</taxon>
        <taxon>Prorocentrales</taxon>
        <taxon>Prorocentraceae</taxon>
        <taxon>Prorocentrum</taxon>
    </lineage>
</organism>
<accession>A0ABN9TGG8</accession>
<evidence type="ECO:0000313" key="7">
    <source>
        <dbReference type="Proteomes" id="UP001189429"/>
    </source>
</evidence>
<feature type="domain" description="MRH" evidence="5">
    <location>
        <begin position="238"/>
        <end position="328"/>
    </location>
</feature>
<dbReference type="PROSITE" id="PS51914">
    <property type="entry name" value="MRH"/>
    <property type="match status" value="1"/>
</dbReference>
<dbReference type="InterPro" id="IPR039794">
    <property type="entry name" value="Gtb1-like"/>
</dbReference>
<evidence type="ECO:0000259" key="5">
    <source>
        <dbReference type="PROSITE" id="PS51914"/>
    </source>
</evidence>
<feature type="compositionally biased region" description="Basic and acidic residues" evidence="4">
    <location>
        <begin position="157"/>
        <end position="171"/>
    </location>
</feature>
<sequence>MLQAGLKRKAELEAKAKADHQRWAAELDRLNSARPGLEAALQRAKSGAEAEKPRGGAAAGGCAAELRELAVLRETVRTQQEEMRLLRRDIDALRKALGKEGGASTAAADTEAAPVVSEYAKWMDGAGDGSGVADQAPPESAGKDEDEGEDGRPPPYRQEDAADPEDARAEASDPAEGWLWSLRAGIGRIFTKLSGGSAVDQAQQKLDSNRHEAAELTKKLERLKHADADHSGFASLAGTCLEKKDSQYTYELCFFDSANQGTVVLGQWSGWVGPREARFEGGDECWGGPARSLRVLFRCGSGEEVHEVTEPSRCSYEVHISHPGACDPGDEAALLAPPVRRPRDEF</sequence>
<gene>
    <name evidence="6" type="ORF">PCOR1329_LOCUS38768</name>
</gene>
<dbReference type="Gene3D" id="2.70.130.10">
    <property type="entry name" value="Mannose-6-phosphate receptor binding domain"/>
    <property type="match status" value="1"/>
</dbReference>